<dbReference type="AlphaFoldDB" id="A0AAD9IVL3"/>
<evidence type="ECO:0000313" key="1">
    <source>
        <dbReference type="EMBL" id="KAK2141426.1"/>
    </source>
</evidence>
<dbReference type="Proteomes" id="UP001209878">
    <property type="component" value="Unassembled WGS sequence"/>
</dbReference>
<dbReference type="EMBL" id="JAODUO010005250">
    <property type="protein sequence ID" value="KAK2141426.1"/>
    <property type="molecule type" value="Genomic_DNA"/>
</dbReference>
<organism evidence="1 2">
    <name type="scientific">Ridgeia piscesae</name>
    <name type="common">Tubeworm</name>
    <dbReference type="NCBI Taxonomy" id="27915"/>
    <lineage>
        <taxon>Eukaryota</taxon>
        <taxon>Metazoa</taxon>
        <taxon>Spiralia</taxon>
        <taxon>Lophotrochozoa</taxon>
        <taxon>Annelida</taxon>
        <taxon>Polychaeta</taxon>
        <taxon>Sedentaria</taxon>
        <taxon>Canalipalpata</taxon>
        <taxon>Sabellida</taxon>
        <taxon>Siboglinidae</taxon>
        <taxon>Ridgeia</taxon>
    </lineage>
</organism>
<reference evidence="1" key="1">
    <citation type="journal article" date="2023" name="Mol. Biol. Evol.">
        <title>Third-Generation Sequencing Reveals the Adaptive Role of the Epigenome in Three Deep-Sea Polychaetes.</title>
        <authorList>
            <person name="Perez M."/>
            <person name="Aroh O."/>
            <person name="Sun Y."/>
            <person name="Lan Y."/>
            <person name="Juniper S.K."/>
            <person name="Young C.R."/>
            <person name="Angers B."/>
            <person name="Qian P.Y."/>
        </authorList>
    </citation>
    <scope>NUCLEOTIDE SEQUENCE</scope>
    <source>
        <strain evidence="1">R07B-5</strain>
    </source>
</reference>
<protein>
    <submittedName>
        <fullName evidence="1">Uncharacterized protein</fullName>
    </submittedName>
</protein>
<evidence type="ECO:0000313" key="2">
    <source>
        <dbReference type="Proteomes" id="UP001209878"/>
    </source>
</evidence>
<accession>A0AAD9IVL3</accession>
<sequence>MLLESHAAVNHINMLYIYTLSIHSLHRQMAYRQYITPEIISTPSNTCRHTRPREMHENSKIKHAFGSTEIRKLTDEKHLLNVNKLEMNYFVCTQTQQRTNTRKPSASYSIYVYVF</sequence>
<name>A0AAD9IVL3_RIDPI</name>
<gene>
    <name evidence="1" type="ORF">NP493_5235g00005</name>
</gene>
<comment type="caution">
    <text evidence="1">The sequence shown here is derived from an EMBL/GenBank/DDBJ whole genome shotgun (WGS) entry which is preliminary data.</text>
</comment>
<proteinExistence type="predicted"/>
<keyword evidence="2" id="KW-1185">Reference proteome</keyword>